<feature type="domain" description="HNH nuclease" evidence="2">
    <location>
        <begin position="54"/>
        <end position="99"/>
    </location>
</feature>
<dbReference type="EMBL" id="CP046322">
    <property type="protein sequence ID" value="QGS35292.1"/>
    <property type="molecule type" value="Genomic_DNA"/>
</dbReference>
<organism evidence="3 4">
    <name type="scientific">Corynebacterium xerosis</name>
    <dbReference type="NCBI Taxonomy" id="1725"/>
    <lineage>
        <taxon>Bacteria</taxon>
        <taxon>Bacillati</taxon>
        <taxon>Actinomycetota</taxon>
        <taxon>Actinomycetes</taxon>
        <taxon>Mycobacteriales</taxon>
        <taxon>Corynebacteriaceae</taxon>
        <taxon>Corynebacterium</taxon>
    </lineage>
</organism>
<evidence type="ECO:0000313" key="4">
    <source>
        <dbReference type="Proteomes" id="UP000426857"/>
    </source>
</evidence>
<dbReference type="InterPro" id="IPR044925">
    <property type="entry name" value="His-Me_finger_sf"/>
</dbReference>
<keyword evidence="3" id="KW-0378">Hydrolase</keyword>
<evidence type="ECO:0000313" key="3">
    <source>
        <dbReference type="EMBL" id="QGS35292.1"/>
    </source>
</evidence>
<dbReference type="GO" id="GO:0004519">
    <property type="term" value="F:endonuclease activity"/>
    <property type="evidence" value="ECO:0007669"/>
    <property type="project" value="UniProtKB-KW"/>
</dbReference>
<name>A0A6B8TPR6_9CORY</name>
<gene>
    <name evidence="3" type="ORF">FOB82_10480</name>
</gene>
<dbReference type="AlphaFoldDB" id="A0A6B8TPR6"/>
<dbReference type="Proteomes" id="UP000426857">
    <property type="component" value="Chromosome"/>
</dbReference>
<sequence>MRVLPKGRLMNFPSAVVQRFWAKVDIRQPDECWNWQAYLASTGYGQFGTGGRIRYAHRVAFEISTGQSPAGLVVRHTCDNRACVNPTHLLLGTHADNVRDKVARNRQLRGEQHGGAVLNDATVIGMRRRARVGEPIIRIAAVYSVNYRTAVTAIRGDRGMWNHVTEPPVRPTKRSPRKEVDAA</sequence>
<dbReference type="InterPro" id="IPR003615">
    <property type="entry name" value="HNH_nuc"/>
</dbReference>
<proteinExistence type="predicted"/>
<dbReference type="SUPFAM" id="SSF54060">
    <property type="entry name" value="His-Me finger endonucleases"/>
    <property type="match status" value="1"/>
</dbReference>
<keyword evidence="3" id="KW-0540">Nuclease</keyword>
<dbReference type="Pfam" id="PF13392">
    <property type="entry name" value="HNH_3"/>
    <property type="match status" value="1"/>
</dbReference>
<protein>
    <submittedName>
        <fullName evidence="3">HNH endonuclease</fullName>
    </submittedName>
</protein>
<evidence type="ECO:0000256" key="1">
    <source>
        <dbReference type="SAM" id="MobiDB-lite"/>
    </source>
</evidence>
<accession>A0A6B8TPR6</accession>
<feature type="region of interest" description="Disordered" evidence="1">
    <location>
        <begin position="162"/>
        <end position="183"/>
    </location>
</feature>
<reference evidence="3 4" key="1">
    <citation type="submission" date="2019-11" db="EMBL/GenBank/DDBJ databases">
        <title>FDA dAtabase for Regulatory Grade micrObial Sequences (FDA-ARGOS): Supporting development and validation of Infectious Disease Dx tests.</title>
        <authorList>
            <person name="Kerrigan L."/>
            <person name="Long C."/>
            <person name="Tallon L."/>
            <person name="Sadzewicz L."/>
            <person name="Vavikolanu K."/>
            <person name="Mehta A."/>
            <person name="Aluvathingal J."/>
            <person name="Nadendla S."/>
            <person name="Yan Y."/>
            <person name="Sichtig H."/>
        </authorList>
    </citation>
    <scope>NUCLEOTIDE SEQUENCE [LARGE SCALE GENOMIC DNA]</scope>
    <source>
        <strain evidence="3 4">FDAARGOS_674</strain>
    </source>
</reference>
<evidence type="ECO:0000259" key="2">
    <source>
        <dbReference type="Pfam" id="PF13392"/>
    </source>
</evidence>
<dbReference type="Gene3D" id="3.90.75.10">
    <property type="entry name" value="Homing Intron 3 (I-ppo) Encoded Endonuclease, Chain A"/>
    <property type="match status" value="1"/>
</dbReference>
<dbReference type="InterPro" id="IPR044930">
    <property type="entry name" value="Homing_endonuclease_His-Me"/>
</dbReference>
<keyword evidence="3" id="KW-0255">Endonuclease</keyword>
<dbReference type="KEGG" id="cxe:FOB82_10480"/>